<evidence type="ECO:0000256" key="1">
    <source>
        <dbReference type="ARBA" id="ARBA00004651"/>
    </source>
</evidence>
<accession>A0A4Q2L2S6</accession>
<dbReference type="AlphaFoldDB" id="A0A4Q2L2S6"/>
<dbReference type="CDD" id="cd06261">
    <property type="entry name" value="TM_PBP2"/>
    <property type="match status" value="1"/>
</dbReference>
<keyword evidence="10" id="KW-1185">Reference proteome</keyword>
<evidence type="ECO:0000256" key="4">
    <source>
        <dbReference type="ARBA" id="ARBA00022692"/>
    </source>
</evidence>
<evidence type="ECO:0000256" key="7">
    <source>
        <dbReference type="RuleBase" id="RU363032"/>
    </source>
</evidence>
<keyword evidence="5 7" id="KW-1133">Transmembrane helix</keyword>
<dbReference type="OrthoDB" id="3515028at2"/>
<evidence type="ECO:0000256" key="2">
    <source>
        <dbReference type="ARBA" id="ARBA00022448"/>
    </source>
</evidence>
<dbReference type="InterPro" id="IPR051393">
    <property type="entry name" value="ABC_transporter_permease"/>
</dbReference>
<feature type="transmembrane region" description="Helical" evidence="7">
    <location>
        <begin position="242"/>
        <end position="261"/>
    </location>
</feature>
<comment type="subcellular location">
    <subcellularLocation>
        <location evidence="1 7">Cell membrane</location>
        <topology evidence="1 7">Multi-pass membrane protein</topology>
    </subcellularLocation>
</comment>
<dbReference type="GO" id="GO:0005886">
    <property type="term" value="C:plasma membrane"/>
    <property type="evidence" value="ECO:0007669"/>
    <property type="project" value="UniProtKB-SubCell"/>
</dbReference>
<dbReference type="PANTHER" id="PTHR30193">
    <property type="entry name" value="ABC TRANSPORTER PERMEASE PROTEIN"/>
    <property type="match status" value="1"/>
</dbReference>
<dbReference type="GO" id="GO:0055085">
    <property type="term" value="P:transmembrane transport"/>
    <property type="evidence" value="ECO:0007669"/>
    <property type="project" value="InterPro"/>
</dbReference>
<dbReference type="EMBL" id="SDPN01000005">
    <property type="protein sequence ID" value="RXZ72418.1"/>
    <property type="molecule type" value="Genomic_DNA"/>
</dbReference>
<keyword evidence="4 7" id="KW-0812">Transmembrane</keyword>
<protein>
    <submittedName>
        <fullName evidence="9">Sugar ABC transporter permease</fullName>
    </submittedName>
</protein>
<dbReference type="Gene3D" id="1.10.3720.10">
    <property type="entry name" value="MetI-like"/>
    <property type="match status" value="1"/>
</dbReference>
<dbReference type="InterPro" id="IPR035906">
    <property type="entry name" value="MetI-like_sf"/>
</dbReference>
<name>A0A4Q2L2S6_9MICO</name>
<organism evidence="9 10">
    <name type="scientific">Agromyces albus</name>
    <dbReference type="NCBI Taxonomy" id="205332"/>
    <lineage>
        <taxon>Bacteria</taxon>
        <taxon>Bacillati</taxon>
        <taxon>Actinomycetota</taxon>
        <taxon>Actinomycetes</taxon>
        <taxon>Micrococcales</taxon>
        <taxon>Microbacteriaceae</taxon>
        <taxon>Agromyces</taxon>
    </lineage>
</organism>
<dbReference type="Proteomes" id="UP000293865">
    <property type="component" value="Unassembled WGS sequence"/>
</dbReference>
<dbReference type="SUPFAM" id="SSF161098">
    <property type="entry name" value="MetI-like"/>
    <property type="match status" value="1"/>
</dbReference>
<feature type="transmembrane region" description="Helical" evidence="7">
    <location>
        <begin position="190"/>
        <end position="212"/>
    </location>
</feature>
<evidence type="ECO:0000313" key="9">
    <source>
        <dbReference type="EMBL" id="RXZ72418.1"/>
    </source>
</evidence>
<feature type="transmembrane region" description="Helical" evidence="7">
    <location>
        <begin position="42"/>
        <end position="64"/>
    </location>
</feature>
<reference evidence="9 10" key="1">
    <citation type="submission" date="2019-01" db="EMBL/GenBank/DDBJ databases">
        <title>Agromyces.</title>
        <authorList>
            <person name="Li J."/>
        </authorList>
    </citation>
    <scope>NUCLEOTIDE SEQUENCE [LARGE SCALE GENOMIC DNA]</scope>
    <source>
        <strain evidence="9 10">DSM 15934</strain>
    </source>
</reference>
<feature type="transmembrane region" description="Helical" evidence="7">
    <location>
        <begin position="296"/>
        <end position="313"/>
    </location>
</feature>
<evidence type="ECO:0000256" key="6">
    <source>
        <dbReference type="ARBA" id="ARBA00023136"/>
    </source>
</evidence>
<feature type="transmembrane region" description="Helical" evidence="7">
    <location>
        <begin position="6"/>
        <end position="30"/>
    </location>
</feature>
<feature type="transmembrane region" description="Helical" evidence="7">
    <location>
        <begin position="133"/>
        <end position="153"/>
    </location>
</feature>
<dbReference type="InterPro" id="IPR000515">
    <property type="entry name" value="MetI-like"/>
</dbReference>
<dbReference type="Pfam" id="PF00528">
    <property type="entry name" value="BPD_transp_1"/>
    <property type="match status" value="1"/>
</dbReference>
<comment type="caution">
    <text evidence="9">The sequence shown here is derived from an EMBL/GenBank/DDBJ whole genome shotgun (WGS) entry which is preliminary data.</text>
</comment>
<evidence type="ECO:0000256" key="5">
    <source>
        <dbReference type="ARBA" id="ARBA00022989"/>
    </source>
</evidence>
<dbReference type="RefSeq" id="WP_129519682.1">
    <property type="nucleotide sequence ID" value="NZ_SDPN01000005.1"/>
</dbReference>
<keyword evidence="2 7" id="KW-0813">Transport</keyword>
<evidence type="ECO:0000256" key="3">
    <source>
        <dbReference type="ARBA" id="ARBA00022475"/>
    </source>
</evidence>
<feature type="domain" description="ABC transmembrane type-1" evidence="8">
    <location>
        <begin position="97"/>
        <end position="312"/>
    </location>
</feature>
<keyword evidence="3" id="KW-1003">Cell membrane</keyword>
<dbReference type="PROSITE" id="PS50928">
    <property type="entry name" value="ABC_TM1"/>
    <property type="match status" value="1"/>
</dbReference>
<keyword evidence="6 7" id="KW-0472">Membrane</keyword>
<feature type="transmembrane region" description="Helical" evidence="7">
    <location>
        <begin position="101"/>
        <end position="121"/>
    </location>
</feature>
<proteinExistence type="inferred from homology"/>
<sequence length="323" mass="35607">MTTFDLIGKIVQLVAGIAVFVAVIGLILFFIDKAPKRGRDVLQLLLFLLPAVILLAVGLVYPFVLTTIAAFANRAGEFVGFDNFVWMFTQPEALITLRNTVIWVLLVPTISTIIGLAYANFIDRSRGERIYKALIFMPFAISFVGAGIIWKFVYEFRPAGRDQIGLLNQILVWLGQDPVLWLQSPPANTLLLIVVMIWVQTGFAVVVLSAAIKGIPAEQLEAAELDGTNGWQRFTNVTLPGIRGALVVVVTTISIATLKVFDIVRTMTGGNFETSVVANEMYTQAFRALEPGRGSALALVLFVLVLPIVVYNVRVLRQQKEIR</sequence>
<evidence type="ECO:0000313" key="10">
    <source>
        <dbReference type="Proteomes" id="UP000293865"/>
    </source>
</evidence>
<comment type="similarity">
    <text evidence="7">Belongs to the binding-protein-dependent transport system permease family.</text>
</comment>
<evidence type="ECO:0000259" key="8">
    <source>
        <dbReference type="PROSITE" id="PS50928"/>
    </source>
</evidence>
<dbReference type="PANTHER" id="PTHR30193:SF18">
    <property type="entry name" value="OSMOPROTECTIVE COMPOUNDS UPTAKE PERMEASE PROTEIN GGTC"/>
    <property type="match status" value="1"/>
</dbReference>
<gene>
    <name evidence="9" type="ORF">ESP51_04430</name>
</gene>